<dbReference type="Proteomes" id="UP000295565">
    <property type="component" value="Unassembled WGS sequence"/>
</dbReference>
<name>A0A4R1K4L0_9GAMM</name>
<keyword evidence="2" id="KW-0472">Membrane</keyword>
<evidence type="ECO:0000313" key="3">
    <source>
        <dbReference type="EMBL" id="TCK59062.1"/>
    </source>
</evidence>
<feature type="transmembrane region" description="Helical" evidence="2">
    <location>
        <begin position="21"/>
        <end position="41"/>
    </location>
</feature>
<comment type="caution">
    <text evidence="3">The sequence shown here is derived from an EMBL/GenBank/DDBJ whole genome shotgun (WGS) entry which is preliminary data.</text>
</comment>
<dbReference type="PANTHER" id="PTHR30441">
    <property type="entry name" value="DUF748 DOMAIN-CONTAINING PROTEIN"/>
    <property type="match status" value="1"/>
</dbReference>
<dbReference type="PANTHER" id="PTHR30441:SF8">
    <property type="entry name" value="DUF748 DOMAIN-CONTAINING PROTEIN"/>
    <property type="match status" value="1"/>
</dbReference>
<dbReference type="GO" id="GO:0090313">
    <property type="term" value="P:regulation of protein targeting to membrane"/>
    <property type="evidence" value="ECO:0007669"/>
    <property type="project" value="TreeGrafter"/>
</dbReference>
<feature type="region of interest" description="Disordered" evidence="1">
    <location>
        <begin position="575"/>
        <end position="594"/>
    </location>
</feature>
<dbReference type="OrthoDB" id="9757969at2"/>
<keyword evidence="2" id="KW-1133">Transmembrane helix</keyword>
<dbReference type="RefSeq" id="WP_131912000.1">
    <property type="nucleotide sequence ID" value="NZ_OU594967.1"/>
</dbReference>
<dbReference type="GO" id="GO:0005886">
    <property type="term" value="C:plasma membrane"/>
    <property type="evidence" value="ECO:0007669"/>
    <property type="project" value="TreeGrafter"/>
</dbReference>
<dbReference type="InterPro" id="IPR052894">
    <property type="entry name" value="AsmA-related"/>
</dbReference>
<keyword evidence="2" id="KW-0812">Transmembrane</keyword>
<gene>
    <name evidence="3" type="ORF">EV690_1226</name>
</gene>
<accession>A0A4R1K4L0</accession>
<evidence type="ECO:0000256" key="1">
    <source>
        <dbReference type="SAM" id="MobiDB-lite"/>
    </source>
</evidence>
<evidence type="ECO:0000256" key="2">
    <source>
        <dbReference type="SAM" id="Phobius"/>
    </source>
</evidence>
<sequence length="1005" mass="110914">MFKSAYKKFKSFPIWLKITSYGVILYGIYLILLGLVAPYVIQTQLPSALQTMLGREVSLAKVSINPFLLRARIDDLSVAKSESSKKLFALKRLEVEVNFWQSLLTLNPTLSHINIDAPDVMFSRQQDGSLSFQDILTRFAQRAKKQPKETHDDGKIFALRIGKISLLNGQFAFTDSATGTHLHYQKLHFNLNHFDTRALISSHQTDKPHNKFDLKLTGQQQGQMNLTGQLQLSPFKAVGHLSVQRVALTPYWQLIQPYIRAQFAHGTLTTKLLFAVNVQKNGLQWQLNDGSLALNNLQWQDKTQPKVSLAHIKLSHINASSADKSASIGQVVLSKPQVEAVLKNNSLDLVRLFTPKWPASSSTKSAPSQGQSAAPWQASLDQVSLEDGSVSLVDDDFGQGTRWDIKKISLKTGQLSSDLSRAIKYQLSLALMSPSHQNAGQLSSSGEIVPQTQSVRAKLKLSDFDLTTLGAYITPYVNIQLHSGQLSSVAQLRFSPKQQFDYQGNLALTQLSIDDNVTDKPLLKWQKMAINSVHFSQAKNILDIKQIQLTKPFLRVVVTPKRQTNLSHLLVSHQAAKPSSHQAKEPPQTAATKSAANPLKINIGKISLSQGRAFFADRSITPNFASGIDSLNGDISHLSSKPGTVAKVHLKGAIDQYAPVTLSGEINPLLKQPYLNLDLNFKNVELVSVSPYSGTYAGYYIDKGQLDLGLNYQLKDNQLLGKNHIVINQLQLGKASNSSKAMNLPIKLAIALLQDRHGVIDLGVQVSGDVNDPSFGVGSIIWAAIKNVITKAVMSPFSLLAKLVGSDQQLNYVAFAPGRAMLDKSEQQRLDKLAEALKKRPKLKVNVRGSVNLAQDALAISEFKLKQQLLKVSGLAKLPKDLSASQFPMQGPLVDGLDKLYTSQLKKSVKATRKKIVAQIKAQQGGKEPSAEQVTTAVHISMYNQLIKVQKVPKSQLQNLAQIRAQQVKSYLVNHDKIDPDRIFLRNSKAELKTDSTKVKLQITE</sequence>
<dbReference type="EMBL" id="SMGD01000011">
    <property type="protein sequence ID" value="TCK59062.1"/>
    <property type="molecule type" value="Genomic_DNA"/>
</dbReference>
<keyword evidence="4" id="KW-1185">Reference proteome</keyword>
<organism evidence="3 4">
    <name type="scientific">Celerinatantimonas diazotrophica</name>
    <dbReference type="NCBI Taxonomy" id="412034"/>
    <lineage>
        <taxon>Bacteria</taxon>
        <taxon>Pseudomonadati</taxon>
        <taxon>Pseudomonadota</taxon>
        <taxon>Gammaproteobacteria</taxon>
        <taxon>Celerinatantimonadaceae</taxon>
        <taxon>Celerinatantimonas</taxon>
    </lineage>
</organism>
<protein>
    <submittedName>
        <fullName evidence="3">Uncharacterized protein DUF748</fullName>
    </submittedName>
</protein>
<proteinExistence type="predicted"/>
<dbReference type="InterPro" id="IPR008023">
    <property type="entry name" value="DUF748"/>
</dbReference>
<evidence type="ECO:0000313" key="4">
    <source>
        <dbReference type="Proteomes" id="UP000295565"/>
    </source>
</evidence>
<dbReference type="AlphaFoldDB" id="A0A4R1K4L0"/>
<dbReference type="Pfam" id="PF05359">
    <property type="entry name" value="DUF748"/>
    <property type="match status" value="2"/>
</dbReference>
<reference evidence="3 4" key="1">
    <citation type="submission" date="2019-03" db="EMBL/GenBank/DDBJ databases">
        <title>Genomic Encyclopedia of Type Strains, Phase IV (KMG-IV): sequencing the most valuable type-strain genomes for metagenomic binning, comparative biology and taxonomic classification.</title>
        <authorList>
            <person name="Goeker M."/>
        </authorList>
    </citation>
    <scope>NUCLEOTIDE SEQUENCE [LARGE SCALE GENOMIC DNA]</scope>
    <source>
        <strain evidence="3 4">DSM 18577</strain>
    </source>
</reference>